<proteinExistence type="inferred from homology"/>
<dbReference type="PANTHER" id="PTHR12151">
    <property type="entry name" value="ELECTRON TRANSPORT PROTIN SCO1/SENC FAMILY MEMBER"/>
    <property type="match status" value="1"/>
</dbReference>
<dbReference type="SUPFAM" id="SSF52833">
    <property type="entry name" value="Thioredoxin-like"/>
    <property type="match status" value="1"/>
</dbReference>
<evidence type="ECO:0000256" key="4">
    <source>
        <dbReference type="SAM" id="SignalP"/>
    </source>
</evidence>
<organism evidence="6 7">
    <name type="scientific">Yanghanlia caeni</name>
    <dbReference type="NCBI Taxonomy" id="3064283"/>
    <lineage>
        <taxon>Bacteria</taxon>
        <taxon>Pseudomonadati</taxon>
        <taxon>Pseudomonadota</taxon>
        <taxon>Betaproteobacteria</taxon>
        <taxon>Burkholderiales</taxon>
        <taxon>Alcaligenaceae</taxon>
        <taxon>Yanghanlia</taxon>
    </lineage>
</organism>
<sequence>MTRHSINRYTLRGPARRVVLAALPVAAALFTAPVPAQNIDPDTLPGQAATTTADDQRHAPGADSTIHPIRGFLPDLKFELVAAGEKTLTEKHFEGKVVMMFFGYASCPDICPTTMAALAAVMENLGEAARHVRVIFISVDPHRDTPEILQAYVNAFDSRYAIGLTGTEKQIERVARRYRVAYQIEKPRGDNPNDYEVAHSRGIYIFDSRGKARMLASDGESVEKLTAAVRELLPDAS</sequence>
<evidence type="ECO:0000256" key="3">
    <source>
        <dbReference type="SAM" id="MobiDB-lite"/>
    </source>
</evidence>
<dbReference type="EMBL" id="JAUZQE010000037">
    <property type="protein sequence ID" value="MDR4126810.1"/>
    <property type="molecule type" value="Genomic_DNA"/>
</dbReference>
<evidence type="ECO:0000313" key="6">
    <source>
        <dbReference type="EMBL" id="MDR4126810.1"/>
    </source>
</evidence>
<dbReference type="PANTHER" id="PTHR12151:SF25">
    <property type="entry name" value="LINALOOL DEHYDRATASE_ISOMERASE DOMAIN-CONTAINING PROTEIN"/>
    <property type="match status" value="1"/>
</dbReference>
<dbReference type="InterPro" id="IPR036249">
    <property type="entry name" value="Thioredoxin-like_sf"/>
</dbReference>
<feature type="domain" description="Thioredoxin" evidence="5">
    <location>
        <begin position="28"/>
        <end position="234"/>
    </location>
</feature>
<dbReference type="InterPro" id="IPR013766">
    <property type="entry name" value="Thioredoxin_domain"/>
</dbReference>
<keyword evidence="4" id="KW-0732">Signal</keyword>
<comment type="caution">
    <text evidence="6">The sequence shown here is derived from an EMBL/GenBank/DDBJ whole genome shotgun (WGS) entry which is preliminary data.</text>
</comment>
<feature type="chain" id="PRO_5047060435" evidence="4">
    <location>
        <begin position="37"/>
        <end position="237"/>
    </location>
</feature>
<dbReference type="Pfam" id="PF02630">
    <property type="entry name" value="SCO1-SenC"/>
    <property type="match status" value="1"/>
</dbReference>
<gene>
    <name evidence="6" type="ORF">Q8947_12555</name>
</gene>
<keyword evidence="7" id="KW-1185">Reference proteome</keyword>
<dbReference type="Gene3D" id="3.40.30.10">
    <property type="entry name" value="Glutaredoxin"/>
    <property type="match status" value="1"/>
</dbReference>
<comment type="similarity">
    <text evidence="1">Belongs to the SCO1/2 family.</text>
</comment>
<dbReference type="Proteomes" id="UP001232156">
    <property type="component" value="Unassembled WGS sequence"/>
</dbReference>
<accession>A0ABU1D8W6</accession>
<evidence type="ECO:0000256" key="2">
    <source>
        <dbReference type="ARBA" id="ARBA00023008"/>
    </source>
</evidence>
<reference evidence="6 7" key="1">
    <citation type="submission" date="2023-08" db="EMBL/GenBank/DDBJ databases">
        <title>Alcaligenaceae gen. nov., a novel taxon isolated from the sludge of Yixing Pesticide Factory.</title>
        <authorList>
            <person name="Ruan L."/>
        </authorList>
    </citation>
    <scope>NUCLEOTIDE SEQUENCE [LARGE SCALE GENOMIC DNA]</scope>
    <source>
        <strain evidence="6 7">LG-2</strain>
    </source>
</reference>
<feature type="region of interest" description="Disordered" evidence="3">
    <location>
        <begin position="40"/>
        <end position="61"/>
    </location>
</feature>
<evidence type="ECO:0000256" key="1">
    <source>
        <dbReference type="ARBA" id="ARBA00010996"/>
    </source>
</evidence>
<dbReference type="CDD" id="cd02968">
    <property type="entry name" value="SCO"/>
    <property type="match status" value="1"/>
</dbReference>
<feature type="signal peptide" evidence="4">
    <location>
        <begin position="1"/>
        <end position="36"/>
    </location>
</feature>
<dbReference type="InterPro" id="IPR003782">
    <property type="entry name" value="SCO1/SenC"/>
</dbReference>
<evidence type="ECO:0000259" key="5">
    <source>
        <dbReference type="PROSITE" id="PS51352"/>
    </source>
</evidence>
<evidence type="ECO:0000313" key="7">
    <source>
        <dbReference type="Proteomes" id="UP001232156"/>
    </source>
</evidence>
<dbReference type="RefSeq" id="WP_165276542.1">
    <property type="nucleotide sequence ID" value="NZ_JAUZQE010000037.1"/>
</dbReference>
<dbReference type="PROSITE" id="PS51352">
    <property type="entry name" value="THIOREDOXIN_2"/>
    <property type="match status" value="1"/>
</dbReference>
<keyword evidence="2" id="KW-0186">Copper</keyword>
<protein>
    <submittedName>
        <fullName evidence="6">SCO family protein</fullName>
    </submittedName>
</protein>
<name>A0ABU1D8W6_9BURK</name>